<evidence type="ECO:0000256" key="9">
    <source>
        <dbReference type="ARBA" id="ARBA00034617"/>
    </source>
</evidence>
<evidence type="ECO:0000256" key="4">
    <source>
        <dbReference type="ARBA" id="ARBA00022801"/>
    </source>
</evidence>
<dbReference type="InterPro" id="IPR014016">
    <property type="entry name" value="UvrD-like_ATP-bd"/>
</dbReference>
<comment type="subunit">
    <text evidence="11">Homodimer.</text>
</comment>
<comment type="similarity">
    <text evidence="1 11">Belongs to the helicase family. UvrD subfamily.</text>
</comment>
<dbReference type="KEGG" id="pspi:PS2015_78"/>
<dbReference type="GO" id="GO:0005829">
    <property type="term" value="C:cytosol"/>
    <property type="evidence" value="ECO:0007669"/>
    <property type="project" value="TreeGrafter"/>
</dbReference>
<dbReference type="PANTHER" id="PTHR11070:SF64">
    <property type="entry name" value="ATP-DEPENDENT DNA HELICASE REP"/>
    <property type="match status" value="1"/>
</dbReference>
<dbReference type="GO" id="GO:0043138">
    <property type="term" value="F:3'-5' DNA helicase activity"/>
    <property type="evidence" value="ECO:0007669"/>
    <property type="project" value="UniProtKB-UniRule"/>
</dbReference>
<dbReference type="EC" id="5.6.2.4" evidence="11"/>
<dbReference type="HAMAP" id="MF_01920">
    <property type="entry name" value="Helicase_Rep"/>
    <property type="match status" value="1"/>
</dbReference>
<dbReference type="CDD" id="cd18807">
    <property type="entry name" value="SF1_C_UvrD"/>
    <property type="match status" value="1"/>
</dbReference>
<evidence type="ECO:0000313" key="16">
    <source>
        <dbReference type="Proteomes" id="UP000065641"/>
    </source>
</evidence>
<dbReference type="CDD" id="cd17932">
    <property type="entry name" value="DEXQc_UvrD"/>
    <property type="match status" value="1"/>
</dbReference>
<evidence type="ECO:0000256" key="12">
    <source>
        <dbReference type="PROSITE-ProRule" id="PRU00560"/>
    </source>
</evidence>
<keyword evidence="7 11" id="KW-0238">DNA-binding</keyword>
<dbReference type="AlphaFoldDB" id="A0A0S2K937"/>
<evidence type="ECO:0000313" key="15">
    <source>
        <dbReference type="EMBL" id="ALO44776.1"/>
    </source>
</evidence>
<comment type="function">
    <text evidence="11">Rep helicase is a single-stranded DNA-dependent ATPase involved in DNA replication; it can initiate unwinding at a nick in the DNA. It binds to the single-stranded DNA and acts in a progressive fashion along the DNA in the 3' to 5' direction.</text>
</comment>
<keyword evidence="4 11" id="KW-0378">Hydrolase</keyword>
<dbReference type="GO" id="GO:0006260">
    <property type="term" value="P:DNA replication"/>
    <property type="evidence" value="ECO:0007669"/>
    <property type="project" value="UniProtKB-UniRule"/>
</dbReference>
<dbReference type="InterPro" id="IPR013986">
    <property type="entry name" value="DExx_box_DNA_helicase_dom_sf"/>
</dbReference>
<dbReference type="PROSITE" id="PS51198">
    <property type="entry name" value="UVRD_HELICASE_ATP_BIND"/>
    <property type="match status" value="1"/>
</dbReference>
<feature type="domain" description="UvrD-like helicase C-terminal" evidence="14">
    <location>
        <begin position="284"/>
        <end position="569"/>
    </location>
</feature>
<name>A0A0S2K937_9GAMM</name>
<comment type="catalytic activity">
    <reaction evidence="10 11">
        <text>ATP + H2O = ADP + phosphate + H(+)</text>
        <dbReference type="Rhea" id="RHEA:13065"/>
        <dbReference type="ChEBI" id="CHEBI:15377"/>
        <dbReference type="ChEBI" id="CHEBI:15378"/>
        <dbReference type="ChEBI" id="CHEBI:30616"/>
        <dbReference type="ChEBI" id="CHEBI:43474"/>
        <dbReference type="ChEBI" id="CHEBI:456216"/>
        <dbReference type="EC" id="5.6.2.4"/>
    </reaction>
</comment>
<evidence type="ECO:0000259" key="14">
    <source>
        <dbReference type="PROSITE" id="PS51217"/>
    </source>
</evidence>
<keyword evidence="8 11" id="KW-0413">Isomerase</keyword>
<evidence type="ECO:0000256" key="8">
    <source>
        <dbReference type="ARBA" id="ARBA00023235"/>
    </source>
</evidence>
<dbReference type="PROSITE" id="PS51217">
    <property type="entry name" value="UVRD_HELICASE_CTER"/>
    <property type="match status" value="1"/>
</dbReference>
<comment type="catalytic activity">
    <reaction evidence="9 11">
        <text>Couples ATP hydrolysis with the unwinding of duplex DNA by translocating in the 3'-5' direction.</text>
        <dbReference type="EC" id="5.6.2.4"/>
    </reaction>
</comment>
<dbReference type="InterPro" id="IPR005752">
    <property type="entry name" value="Helicase_Rep"/>
</dbReference>
<dbReference type="NCBIfam" id="TIGR01074">
    <property type="entry name" value="rep"/>
    <property type="match status" value="1"/>
</dbReference>
<dbReference type="RefSeq" id="WP_058020310.1">
    <property type="nucleotide sequence ID" value="NZ_CP013189.1"/>
</dbReference>
<proteinExistence type="inferred from homology"/>
<dbReference type="GO" id="GO:0016887">
    <property type="term" value="F:ATP hydrolysis activity"/>
    <property type="evidence" value="ECO:0007669"/>
    <property type="project" value="RHEA"/>
</dbReference>
<dbReference type="InterPro" id="IPR014017">
    <property type="entry name" value="DNA_helicase_UvrD-like_C"/>
</dbReference>
<evidence type="ECO:0000256" key="3">
    <source>
        <dbReference type="ARBA" id="ARBA00022741"/>
    </source>
</evidence>
<dbReference type="SUPFAM" id="SSF52540">
    <property type="entry name" value="P-loop containing nucleoside triphosphate hydrolases"/>
    <property type="match status" value="1"/>
</dbReference>
<keyword evidence="6 11" id="KW-0067">ATP-binding</keyword>
<feature type="binding site" evidence="11">
    <location>
        <position position="281"/>
    </location>
    <ligand>
        <name>ATP</name>
        <dbReference type="ChEBI" id="CHEBI:30616"/>
    </ligand>
</feature>
<keyword evidence="3 11" id="KW-0547">Nucleotide-binding</keyword>
<evidence type="ECO:0000256" key="10">
    <source>
        <dbReference type="ARBA" id="ARBA00048988"/>
    </source>
</evidence>
<dbReference type="Gene3D" id="3.40.50.300">
    <property type="entry name" value="P-loop containing nucleotide triphosphate hydrolases"/>
    <property type="match status" value="2"/>
</dbReference>
<gene>
    <name evidence="11" type="primary">rep</name>
    <name evidence="15" type="ORF">PS2015_78</name>
</gene>
<dbReference type="GO" id="GO:0003697">
    <property type="term" value="F:single-stranded DNA binding"/>
    <property type="evidence" value="ECO:0007669"/>
    <property type="project" value="UniProtKB-UniRule"/>
</dbReference>
<evidence type="ECO:0000256" key="6">
    <source>
        <dbReference type="ARBA" id="ARBA00022840"/>
    </source>
</evidence>
<dbReference type="Pfam" id="PF13361">
    <property type="entry name" value="UvrD_C"/>
    <property type="match status" value="1"/>
</dbReference>
<evidence type="ECO:0000256" key="7">
    <source>
        <dbReference type="ARBA" id="ARBA00023125"/>
    </source>
</evidence>
<dbReference type="InterPro" id="IPR027417">
    <property type="entry name" value="P-loop_NTPase"/>
</dbReference>
<organism evidence="15 16">
    <name type="scientific">Pseudohongiella spirulinae</name>
    <dbReference type="NCBI Taxonomy" id="1249552"/>
    <lineage>
        <taxon>Bacteria</taxon>
        <taxon>Pseudomonadati</taxon>
        <taxon>Pseudomonadota</taxon>
        <taxon>Gammaproteobacteria</taxon>
        <taxon>Pseudomonadales</taxon>
        <taxon>Pseudohongiellaceae</taxon>
        <taxon>Pseudohongiella</taxon>
    </lineage>
</organism>
<dbReference type="InterPro" id="IPR000212">
    <property type="entry name" value="DNA_helicase_UvrD/REP"/>
</dbReference>
<protein>
    <recommendedName>
        <fullName evidence="11">ATP-dependent DNA helicase Rep</fullName>
        <ecNumber evidence="11">5.6.2.4</ecNumber>
    </recommendedName>
    <alternativeName>
        <fullName evidence="11">DNA 3'-5' helicase Rep</fullName>
    </alternativeName>
</protein>
<dbReference type="PANTHER" id="PTHR11070">
    <property type="entry name" value="UVRD / RECB / PCRA DNA HELICASE FAMILY MEMBER"/>
    <property type="match status" value="1"/>
</dbReference>
<evidence type="ECO:0000256" key="1">
    <source>
        <dbReference type="ARBA" id="ARBA00009922"/>
    </source>
</evidence>
<evidence type="ECO:0000256" key="11">
    <source>
        <dbReference type="HAMAP-Rule" id="MF_01920"/>
    </source>
</evidence>
<dbReference type="Gene3D" id="1.10.10.160">
    <property type="match status" value="1"/>
</dbReference>
<dbReference type="PATRIC" id="fig|1249552.3.peg.80"/>
<dbReference type="GO" id="GO:0005524">
    <property type="term" value="F:ATP binding"/>
    <property type="evidence" value="ECO:0007669"/>
    <property type="project" value="UniProtKB-UniRule"/>
</dbReference>
<feature type="binding site" evidence="12">
    <location>
        <begin position="23"/>
        <end position="30"/>
    </location>
    <ligand>
        <name>ATP</name>
        <dbReference type="ChEBI" id="CHEBI:30616"/>
    </ligand>
</feature>
<dbReference type="Gene3D" id="1.10.486.10">
    <property type="entry name" value="PCRA, domain 4"/>
    <property type="match status" value="1"/>
</dbReference>
<dbReference type="OrthoDB" id="9806690at2"/>
<keyword evidence="5 11" id="KW-0347">Helicase</keyword>
<dbReference type="Proteomes" id="UP000065641">
    <property type="component" value="Chromosome"/>
</dbReference>
<dbReference type="STRING" id="1249552.PS2015_78"/>
<evidence type="ECO:0000256" key="2">
    <source>
        <dbReference type="ARBA" id="ARBA00022705"/>
    </source>
</evidence>
<keyword evidence="2 11" id="KW-0235">DNA replication</keyword>
<dbReference type="EMBL" id="CP013189">
    <property type="protein sequence ID" value="ALO44776.1"/>
    <property type="molecule type" value="Genomic_DNA"/>
</dbReference>
<sequence length="675" mass="76775">MNQLNPRQKQAVRYISSPLLVLAGAGSGKTSVITQKISYLISDCSIPAHKVVAVTFTNKAAREMNERVARLLKSSQHNTRGLTIATFHRLGLTIIRHELKHLGLKSGFSIFDAQDAMSLLKSLMMKETDINDEQLRVIQWQISEWKNDLLLPAQAMDRVEDAEGVLAARVYEQYQRHLRAFNAVDFDDLILLPVTLLQDNARVRERWQNRVHYMLVDEYQDTNTSQYLLVKLLVGGRNGLTVVGDDDQSIYAWRGARPENMLLLQEDYPSLQVIKLEQNYRSSNTILQAANTLIGNNPHIYDKTLWSELGLGEPMRVIAVSDQDAEAERICTEILSLCVQKQLKFGDFAVLYRGNHQARLLEIKLQAHQIPYQLSGGTSFFSRTEIKDIMAYLRLLINPDDDNAFLRIINTPRRKIGPSILEGLGTYANDRHISMMAAIDELGLQEYLGAAKVEKLRQFREWLQQVSRNCHRGDPIKAIRQMVTDMDYEGWLQGNAATPNAAERANTNVQLLIDSLARSLENNDDPLLDEEASIEAAINKLILRDLLERQEEESVDNQVQLMTLHAAKGLEFPWVFIMGMEEELLPHRNSIENDDIEEERRLAYVGITRARRGLIFTLTKKRKQFGEIVPSTPSRFLEELPQENLLWEGRGDSTPEQRKQKGEDALAGLRALLGG</sequence>
<evidence type="ECO:0000256" key="5">
    <source>
        <dbReference type="ARBA" id="ARBA00022806"/>
    </source>
</evidence>
<dbReference type="GO" id="GO:0000725">
    <property type="term" value="P:recombinational repair"/>
    <property type="evidence" value="ECO:0007669"/>
    <property type="project" value="TreeGrafter"/>
</dbReference>
<feature type="domain" description="UvrD-like helicase ATP-binding" evidence="13">
    <location>
        <begin position="2"/>
        <end position="283"/>
    </location>
</feature>
<keyword evidence="16" id="KW-1185">Reference proteome</keyword>
<evidence type="ECO:0000259" key="13">
    <source>
        <dbReference type="PROSITE" id="PS51198"/>
    </source>
</evidence>
<dbReference type="Pfam" id="PF00580">
    <property type="entry name" value="UvrD-helicase"/>
    <property type="match status" value="1"/>
</dbReference>
<accession>A0A0S2K937</accession>
<reference evidence="15 16" key="1">
    <citation type="submission" date="2015-11" db="EMBL/GenBank/DDBJ databases">
        <authorList>
            <person name="Zhang Y."/>
            <person name="Guo Z."/>
        </authorList>
    </citation>
    <scope>NUCLEOTIDE SEQUENCE [LARGE SCALE GENOMIC DNA]</scope>
    <source>
        <strain evidence="15 16">KCTC 32221</strain>
    </source>
</reference>